<evidence type="ECO:0000256" key="3">
    <source>
        <dbReference type="ARBA" id="ARBA00022833"/>
    </source>
</evidence>
<keyword evidence="8" id="KW-1185">Reference proteome</keyword>
<dbReference type="Proteomes" id="UP000256970">
    <property type="component" value="Unassembled WGS sequence"/>
</dbReference>
<dbReference type="Gene3D" id="6.10.140.2220">
    <property type="match status" value="1"/>
</dbReference>
<evidence type="ECO:0000256" key="4">
    <source>
        <dbReference type="PROSITE-ProRule" id="PRU00134"/>
    </source>
</evidence>
<organism evidence="7 8">
    <name type="scientific">Tetradesmus obliquus</name>
    <name type="common">Green alga</name>
    <name type="synonym">Acutodesmus obliquus</name>
    <dbReference type="NCBI Taxonomy" id="3088"/>
    <lineage>
        <taxon>Eukaryota</taxon>
        <taxon>Viridiplantae</taxon>
        <taxon>Chlorophyta</taxon>
        <taxon>core chlorophytes</taxon>
        <taxon>Chlorophyceae</taxon>
        <taxon>CS clade</taxon>
        <taxon>Sphaeropleales</taxon>
        <taxon>Scenedesmaceae</taxon>
        <taxon>Tetradesmus</taxon>
    </lineage>
</organism>
<sequence length="958" mass="100667">MPPSRQHQQQSPAEDAAASLHTLLQDPAVSQLLQHSPPGATATAEQRQLMAGCVEGVQDLNREVRVALGEPAAATAAAVAGRVLGVVLRHQAARNAATLMVWAQQQPQQLQMGLLQQQTGAGLLTPTAALVWAKCADCLTKLSGVLTLSCDAPPEACSVAALAAAMLRQLHQSGLLSSMHASLQPLVQTIVQQCDDSNRWSPAHQAFSTVHTLVAVIDSACTRARVLVPAELLRTSILAVLQVLQQVQGCGPVLAAAATGRSLPSSSSSSSSSNSSSSQAYQAFARAQCTAAGFVYNLALDSEAGQHEQEVAVALQQLLRDVSMQELLLQQLTVNTMLMHRLHSQQQQQQQQKQCGSKQLGPSSKRNNRCSSSSSSSQHDQQQLQLLAFHQDMLLMLPGGQAYVDAAAAVAVKTWGGCLPEALQGWLSDTIRHTNMLGFCLQRHVRHCTDHNTPATAAAAAAAAVPLLVLSPAAVRLVLELQLLLADVAQRQQQHRPRALQLLSHCNALLFNQMKSFLATTGSSCLPPEVLQQAGPQLLLALAAPLQQLQLQIKRSPRASDGVFGDARMEQPLYALRAAAAGFASADAFGDSAIPEPVGRLPDLAAAHPEAYCSLIDCCVRSPLLTAADMLAAAQLLEHAAAAVLCSVEGMNNTAAVASLASALTSLVKRAVQFTREAVGLQGQLTASATREQLAAAGIPAAVVRINDVLLDAAAKHSCTVFTSSSSSSSTSMAVQLVVITGVSFACTEDVQQIWQRNIILTVWKLWWTLASLGLTRADGQAAAAAAAAACPAAGDAQQPCSGQSGDPAASSSSHSNEADMSSSSSQQVCWGYLLHLHQSNLEWAAAVKRFTDGGLDMLHADCFEAAGSSSPFEGERCGQVVEGSLDLCRALAAAAPLPVVCNNPRCENLCGGSEAAAVSSGCVTCHCRYCSAACQQEDWRRHRRACKRMATAGQVCG</sequence>
<proteinExistence type="predicted"/>
<evidence type="ECO:0000256" key="1">
    <source>
        <dbReference type="ARBA" id="ARBA00022723"/>
    </source>
</evidence>
<evidence type="ECO:0000256" key="5">
    <source>
        <dbReference type="SAM" id="MobiDB-lite"/>
    </source>
</evidence>
<feature type="region of interest" description="Disordered" evidence="5">
    <location>
        <begin position="799"/>
        <end position="822"/>
    </location>
</feature>
<dbReference type="GO" id="GO:0008270">
    <property type="term" value="F:zinc ion binding"/>
    <property type="evidence" value="ECO:0007669"/>
    <property type="project" value="UniProtKB-KW"/>
</dbReference>
<reference evidence="7 8" key="1">
    <citation type="submission" date="2016-10" db="EMBL/GenBank/DDBJ databases">
        <authorList>
            <person name="Cai Z."/>
        </authorList>
    </citation>
    <scope>NUCLEOTIDE SEQUENCE [LARGE SCALE GENOMIC DNA]</scope>
</reference>
<name>A0A383WBA7_TETOB</name>
<evidence type="ECO:0000313" key="8">
    <source>
        <dbReference type="Proteomes" id="UP000256970"/>
    </source>
</evidence>
<protein>
    <recommendedName>
        <fullName evidence="6">MYND-type domain-containing protein</fullName>
    </recommendedName>
</protein>
<keyword evidence="3" id="KW-0862">Zinc</keyword>
<evidence type="ECO:0000313" key="7">
    <source>
        <dbReference type="EMBL" id="SZX74905.1"/>
    </source>
</evidence>
<gene>
    <name evidence="7" type="ORF">BQ4739_LOCUS15223</name>
</gene>
<dbReference type="AlphaFoldDB" id="A0A383WBA7"/>
<evidence type="ECO:0000256" key="2">
    <source>
        <dbReference type="ARBA" id="ARBA00022771"/>
    </source>
</evidence>
<evidence type="ECO:0000259" key="6">
    <source>
        <dbReference type="PROSITE" id="PS50865"/>
    </source>
</evidence>
<feature type="region of interest" description="Disordered" evidence="5">
    <location>
        <begin position="343"/>
        <end position="377"/>
    </location>
</feature>
<feature type="compositionally biased region" description="Polar residues" evidence="5">
    <location>
        <begin position="355"/>
        <end position="365"/>
    </location>
</feature>
<keyword evidence="1" id="KW-0479">Metal-binding</keyword>
<dbReference type="SUPFAM" id="SSF144232">
    <property type="entry name" value="HIT/MYND zinc finger-like"/>
    <property type="match status" value="1"/>
</dbReference>
<dbReference type="EMBL" id="FNXT01001221">
    <property type="protein sequence ID" value="SZX74905.1"/>
    <property type="molecule type" value="Genomic_DNA"/>
</dbReference>
<dbReference type="PROSITE" id="PS50865">
    <property type="entry name" value="ZF_MYND_2"/>
    <property type="match status" value="1"/>
</dbReference>
<feature type="domain" description="MYND-type" evidence="6">
    <location>
        <begin position="908"/>
        <end position="947"/>
    </location>
</feature>
<keyword evidence="2 4" id="KW-0863">Zinc-finger</keyword>
<accession>A0A383WBA7</accession>
<feature type="compositionally biased region" description="Low complexity" evidence="5">
    <location>
        <begin position="345"/>
        <end position="354"/>
    </location>
</feature>
<dbReference type="InterPro" id="IPR002893">
    <property type="entry name" value="Znf_MYND"/>
</dbReference>